<dbReference type="SUPFAM" id="SSF51182">
    <property type="entry name" value="RmlC-like cupins"/>
    <property type="match status" value="1"/>
</dbReference>
<dbReference type="EMBL" id="CP092109">
    <property type="protein sequence ID" value="UWZ78216.1"/>
    <property type="molecule type" value="Genomic_DNA"/>
</dbReference>
<evidence type="ECO:0000313" key="6">
    <source>
        <dbReference type="Proteomes" id="UP001060414"/>
    </source>
</evidence>
<dbReference type="Pfam" id="PF02678">
    <property type="entry name" value="Pirin"/>
    <property type="match status" value="1"/>
</dbReference>
<dbReference type="PIRSF" id="PIRSF006232">
    <property type="entry name" value="Pirin"/>
    <property type="match status" value="1"/>
</dbReference>
<feature type="domain" description="Pirin C-terminal" evidence="4">
    <location>
        <begin position="194"/>
        <end position="291"/>
    </location>
</feature>
<keyword evidence="6" id="KW-1185">Reference proteome</keyword>
<evidence type="ECO:0000256" key="2">
    <source>
        <dbReference type="RuleBase" id="RU003457"/>
    </source>
</evidence>
<dbReference type="Pfam" id="PF05726">
    <property type="entry name" value="Pirin_C"/>
    <property type="match status" value="1"/>
</dbReference>
<dbReference type="InterPro" id="IPR003829">
    <property type="entry name" value="Pirin_N_dom"/>
</dbReference>
<evidence type="ECO:0000256" key="1">
    <source>
        <dbReference type="ARBA" id="ARBA00008416"/>
    </source>
</evidence>
<evidence type="ECO:0000313" key="5">
    <source>
        <dbReference type="EMBL" id="UWZ78216.1"/>
    </source>
</evidence>
<dbReference type="InterPro" id="IPR008778">
    <property type="entry name" value="Pirin_C_dom"/>
</dbReference>
<dbReference type="Gene3D" id="2.60.120.10">
    <property type="entry name" value="Jelly Rolls"/>
    <property type="match status" value="2"/>
</dbReference>
<dbReference type="InterPro" id="IPR011051">
    <property type="entry name" value="RmlC_Cupin_sf"/>
</dbReference>
<evidence type="ECO:0000259" key="4">
    <source>
        <dbReference type="Pfam" id="PF05726"/>
    </source>
</evidence>
<dbReference type="CDD" id="cd02247">
    <property type="entry name" value="cupin_pirin_C"/>
    <property type="match status" value="1"/>
</dbReference>
<dbReference type="RefSeq" id="WP_260746564.1">
    <property type="nucleotide sequence ID" value="NZ_CP092109.1"/>
</dbReference>
<organism evidence="5 6">
    <name type="scientific">Geoalkalibacter halelectricus</name>
    <dbReference type="NCBI Taxonomy" id="2847045"/>
    <lineage>
        <taxon>Bacteria</taxon>
        <taxon>Pseudomonadati</taxon>
        <taxon>Thermodesulfobacteriota</taxon>
        <taxon>Desulfuromonadia</taxon>
        <taxon>Desulfuromonadales</taxon>
        <taxon>Geoalkalibacteraceae</taxon>
        <taxon>Geoalkalibacter</taxon>
    </lineage>
</organism>
<dbReference type="CDD" id="cd02909">
    <property type="entry name" value="cupin_pirin_N"/>
    <property type="match status" value="1"/>
</dbReference>
<feature type="domain" description="Pirin N-terminal" evidence="3">
    <location>
        <begin position="36"/>
        <end position="141"/>
    </location>
</feature>
<accession>A0ABY5ZLU1</accession>
<dbReference type="InterPro" id="IPR012093">
    <property type="entry name" value="Pirin"/>
</dbReference>
<dbReference type="InterPro" id="IPR014710">
    <property type="entry name" value="RmlC-like_jellyroll"/>
</dbReference>
<dbReference type="PANTHER" id="PTHR13903">
    <property type="entry name" value="PIRIN-RELATED"/>
    <property type="match status" value="1"/>
</dbReference>
<dbReference type="Proteomes" id="UP001060414">
    <property type="component" value="Chromosome"/>
</dbReference>
<name>A0ABY5ZLU1_9BACT</name>
<dbReference type="PANTHER" id="PTHR13903:SF8">
    <property type="entry name" value="PIRIN"/>
    <property type="match status" value="1"/>
</dbReference>
<gene>
    <name evidence="5" type="ORF">L9S41_10950</name>
</gene>
<evidence type="ECO:0000259" key="3">
    <source>
        <dbReference type="Pfam" id="PF02678"/>
    </source>
</evidence>
<comment type="similarity">
    <text evidence="1 2">Belongs to the pirin family.</text>
</comment>
<sequence length="306" mass="34127">MSNFFSDDAHCERGPCGPCSAIRTLLDPQEKDLGGFRVRRLMPSDELKAVGPYVFFDHLGPVRFEPGTGIDVRPHPHIGLATITYLFEGEILHRDSLGNVQSIQPAEINWMTAGRGIVHSERTPPHLRRTGHDLHALQLWVALPEEHEEIEPNFFHYDADQLPTLETQGVSMRIMIGEAFGVRSPVKTYSPTLYLEARIPKGAEFALPDGVEERAVYVVSGRLKARDTTLNAHQMAVFDATSGVALSAEQDSRLVLIGGKPLGKRTVWWNLVATHRELIEKAKADWKAGRFPQVPEETEFIPLPGD</sequence>
<protein>
    <submittedName>
        <fullName evidence="5">Pirin family protein</fullName>
    </submittedName>
</protein>
<reference evidence="5" key="1">
    <citation type="journal article" date="2022" name="Environ. Microbiol.">
        <title>Geoalkalibacter halelectricus SAP #1 sp. nov. possessing extracellular electron transfer and mineral#reducing capabilities from a haloalkaline environment.</title>
        <authorList>
            <person name="Yadav S."/>
            <person name="Singh R."/>
            <person name="Sundharam S.S."/>
            <person name="Chaudhary S."/>
            <person name="Krishnamurthi S."/>
            <person name="Patil S.A."/>
        </authorList>
    </citation>
    <scope>NUCLEOTIDE SEQUENCE</scope>
    <source>
        <strain evidence="5">SAP-1</strain>
    </source>
</reference>
<proteinExistence type="inferred from homology"/>